<protein>
    <submittedName>
        <fullName evidence="2">Cbb3-type cytochrome c oxidase subunit 3</fullName>
    </submittedName>
</protein>
<comment type="caution">
    <text evidence="2">The sequence shown here is derived from an EMBL/GenBank/DDBJ whole genome shotgun (WGS) entry which is preliminary data.</text>
</comment>
<evidence type="ECO:0000313" key="2">
    <source>
        <dbReference type="EMBL" id="MDC7684473.1"/>
    </source>
</evidence>
<dbReference type="Pfam" id="PF05545">
    <property type="entry name" value="FixQ"/>
    <property type="match status" value="1"/>
</dbReference>
<dbReference type="Proteomes" id="UP001214854">
    <property type="component" value="Unassembled WGS sequence"/>
</dbReference>
<dbReference type="InterPro" id="IPR008621">
    <property type="entry name" value="Cbb3-typ_cyt_oxidase_comp"/>
</dbReference>
<name>A0ABT5HX12_9CAUL</name>
<keyword evidence="1" id="KW-1133">Transmembrane helix</keyword>
<reference evidence="2 3" key="1">
    <citation type="submission" date="2023-01" db="EMBL/GenBank/DDBJ databases">
        <title>Novel species of the genus Asticcacaulis isolated from rivers.</title>
        <authorList>
            <person name="Lu H."/>
        </authorList>
    </citation>
    <scope>NUCLEOTIDE SEQUENCE [LARGE SCALE GENOMIC DNA]</scope>
    <source>
        <strain evidence="2 3">BYS171W</strain>
    </source>
</reference>
<dbReference type="RefSeq" id="WP_272748946.1">
    <property type="nucleotide sequence ID" value="NZ_JAQQKX010000012.1"/>
</dbReference>
<proteinExistence type="predicted"/>
<keyword evidence="1" id="KW-0472">Membrane</keyword>
<feature type="transmembrane region" description="Helical" evidence="1">
    <location>
        <begin position="6"/>
        <end position="28"/>
    </location>
</feature>
<accession>A0ABT5HX12</accession>
<evidence type="ECO:0000313" key="3">
    <source>
        <dbReference type="Proteomes" id="UP001214854"/>
    </source>
</evidence>
<evidence type="ECO:0000256" key="1">
    <source>
        <dbReference type="SAM" id="Phobius"/>
    </source>
</evidence>
<organism evidence="2 3">
    <name type="scientific">Asticcacaulis aquaticus</name>
    <dbReference type="NCBI Taxonomy" id="2984212"/>
    <lineage>
        <taxon>Bacteria</taxon>
        <taxon>Pseudomonadati</taxon>
        <taxon>Pseudomonadota</taxon>
        <taxon>Alphaproteobacteria</taxon>
        <taxon>Caulobacterales</taxon>
        <taxon>Caulobacteraceae</taxon>
        <taxon>Asticcacaulis</taxon>
    </lineage>
</organism>
<dbReference type="EMBL" id="JAQQKX010000012">
    <property type="protein sequence ID" value="MDC7684473.1"/>
    <property type="molecule type" value="Genomic_DNA"/>
</dbReference>
<keyword evidence="3" id="KW-1185">Reference proteome</keyword>
<keyword evidence="1" id="KW-0812">Transmembrane</keyword>
<sequence length="52" mass="5883">MMNTSLLGGLITLAFTVVFLGIAAWAYWPKNKDKLQAHRLIPLNDEDTHNDQ</sequence>
<gene>
    <name evidence="2" type="ORF">PQU92_14400</name>
</gene>